<comment type="caution">
    <text evidence="2">The sequence shown here is derived from an EMBL/GenBank/DDBJ whole genome shotgun (WGS) entry which is preliminary data.</text>
</comment>
<name>A0A1F7RMP5_9BACT</name>
<dbReference type="Proteomes" id="UP000178526">
    <property type="component" value="Unassembled WGS sequence"/>
</dbReference>
<evidence type="ECO:0008006" key="4">
    <source>
        <dbReference type="Google" id="ProtNLM"/>
    </source>
</evidence>
<feature type="compositionally biased region" description="Basic and acidic residues" evidence="1">
    <location>
        <begin position="54"/>
        <end position="65"/>
    </location>
</feature>
<dbReference type="Pfam" id="PF09954">
    <property type="entry name" value="DUF2188"/>
    <property type="match status" value="1"/>
</dbReference>
<evidence type="ECO:0000313" key="3">
    <source>
        <dbReference type="Proteomes" id="UP000178526"/>
    </source>
</evidence>
<dbReference type="EMBL" id="MGDB01000026">
    <property type="protein sequence ID" value="OGL42793.1"/>
    <property type="molecule type" value="Genomic_DNA"/>
</dbReference>
<feature type="region of interest" description="Disordered" evidence="1">
    <location>
        <begin position="54"/>
        <end position="77"/>
    </location>
</feature>
<evidence type="ECO:0000313" key="2">
    <source>
        <dbReference type="EMBL" id="OGL42793.1"/>
    </source>
</evidence>
<sequence length="77" mass="8796">MSKDNIHIVLHEDGWAIEKEHSNRASRVVPTKEKALGIGRDMAKKQHVELVIHKKDGTIQDKDSYGNDPFPARDKKH</sequence>
<organism evidence="2 3">
    <name type="scientific">Candidatus Schekmanbacteria bacterium GWA2_38_11</name>
    <dbReference type="NCBI Taxonomy" id="1817876"/>
    <lineage>
        <taxon>Bacteria</taxon>
        <taxon>Candidatus Schekmaniibacteriota</taxon>
    </lineage>
</organism>
<proteinExistence type="predicted"/>
<reference evidence="2 3" key="1">
    <citation type="journal article" date="2016" name="Nat. Commun.">
        <title>Thousands of microbial genomes shed light on interconnected biogeochemical processes in an aquifer system.</title>
        <authorList>
            <person name="Anantharaman K."/>
            <person name="Brown C.T."/>
            <person name="Hug L.A."/>
            <person name="Sharon I."/>
            <person name="Castelle C.J."/>
            <person name="Probst A.J."/>
            <person name="Thomas B.C."/>
            <person name="Singh A."/>
            <person name="Wilkins M.J."/>
            <person name="Karaoz U."/>
            <person name="Brodie E.L."/>
            <person name="Williams K.H."/>
            <person name="Hubbard S.S."/>
            <person name="Banfield J.F."/>
        </authorList>
    </citation>
    <scope>NUCLEOTIDE SEQUENCE [LARGE SCALE GENOMIC DNA]</scope>
</reference>
<protein>
    <recommendedName>
        <fullName evidence="4">DUF2188 domain-containing protein</fullName>
    </recommendedName>
</protein>
<dbReference type="AlphaFoldDB" id="A0A1F7RMP5"/>
<evidence type="ECO:0000256" key="1">
    <source>
        <dbReference type="SAM" id="MobiDB-lite"/>
    </source>
</evidence>
<gene>
    <name evidence="2" type="ORF">A2042_09590</name>
</gene>
<dbReference type="InterPro" id="IPR018691">
    <property type="entry name" value="DUF2188"/>
</dbReference>
<accession>A0A1F7RMP5</accession>